<feature type="compositionally biased region" description="Pro residues" evidence="1">
    <location>
        <begin position="1"/>
        <end position="10"/>
    </location>
</feature>
<feature type="compositionally biased region" description="Low complexity" evidence="1">
    <location>
        <begin position="157"/>
        <end position="180"/>
    </location>
</feature>
<dbReference type="OrthoDB" id="4161573at2759"/>
<dbReference type="AlphaFoldDB" id="A0A8H7E5Q4"/>
<comment type="caution">
    <text evidence="2">The sequence shown here is derived from an EMBL/GenBank/DDBJ whole genome shotgun (WGS) entry which is preliminary data.</text>
</comment>
<proteinExistence type="predicted"/>
<evidence type="ECO:0000256" key="1">
    <source>
        <dbReference type="SAM" id="MobiDB-lite"/>
    </source>
</evidence>
<gene>
    <name evidence="2" type="ORF">GJ744_008018</name>
</gene>
<protein>
    <submittedName>
        <fullName evidence="2">Uncharacterized protein</fullName>
    </submittedName>
</protein>
<feature type="region of interest" description="Disordered" evidence="1">
    <location>
        <begin position="1"/>
        <end position="120"/>
    </location>
</feature>
<evidence type="ECO:0000313" key="3">
    <source>
        <dbReference type="Proteomes" id="UP000606974"/>
    </source>
</evidence>
<accession>A0A8H7E5Q4</accession>
<feature type="region of interest" description="Disordered" evidence="1">
    <location>
        <begin position="157"/>
        <end position="196"/>
    </location>
</feature>
<reference evidence="2" key="1">
    <citation type="submission" date="2020-02" db="EMBL/GenBank/DDBJ databases">
        <authorList>
            <person name="Palmer J.M."/>
        </authorList>
    </citation>
    <scope>NUCLEOTIDE SEQUENCE</scope>
    <source>
        <strain evidence="2">EPUS1.4</strain>
        <tissue evidence="2">Thallus</tissue>
    </source>
</reference>
<dbReference type="Proteomes" id="UP000606974">
    <property type="component" value="Unassembled WGS sequence"/>
</dbReference>
<feature type="region of interest" description="Disordered" evidence="1">
    <location>
        <begin position="493"/>
        <end position="516"/>
    </location>
</feature>
<sequence>MTGHTPPPPGVNNNDLDKSVENNIDPELDELLHVPQQKRTRRTAGHPAGGEHVTTSPNKMEQAARRPSAVTNKDPGKADGSAHNLGAGIASKVSPLKRKHQAVDPAGREESPTSMPNNRPEAAANDFVELLRALNAYIEPTSQQGRGTHLISPNIQAPQQATPQPQQPPRHAQPASSPPRGRYYPENKLFPSSEQAMPPNLTLEEICRDYPNHLSHGPILRRFINSGWTGRMIWDHLQESARVSKSATRGWNKFEQRLRREQRQMDEEGGQDSSSPQVSRHGAGSALVHTSPSNIRRETGARPVNSTPTAFFNPGPFQNGGSSEYQASLSVESRLATVQGQIRAEVRLHGSIFLTLMSYQDPQWPSLSTQERSRRAEAEWLRRAMRLERAFIMDNDIDDGDLEIPRTSSFNMMWRLYRLVQRASQPMSTAAATTEPEQTALFNDESRLVTYQQQLQILQGWTAQWQEEIQARAPGGTGAADAQMSRSRLPRTSRYLDDQLGHSNSGSTIASRRAPSPYRVTSELSQQGRSPIGFPGFGAPLGYTNTGYGSSPNPQGYYQQPWETGNGQSHADPFLAQPPPSLLGAANLEANTGSADRTGLQEHQRTSAYPEIEELVPAVPRSTSEFSHEHSVGPAATWNIDDLDEDLNET</sequence>
<name>A0A8H7E5Q4_9EURO</name>
<feature type="region of interest" description="Disordered" evidence="1">
    <location>
        <begin position="620"/>
        <end position="650"/>
    </location>
</feature>
<feature type="compositionally biased region" description="Acidic residues" evidence="1">
    <location>
        <begin position="641"/>
        <end position="650"/>
    </location>
</feature>
<feature type="compositionally biased region" description="Polar residues" evidence="1">
    <location>
        <begin position="501"/>
        <end position="510"/>
    </location>
</feature>
<organism evidence="2 3">
    <name type="scientific">Endocarpon pusillum</name>
    <dbReference type="NCBI Taxonomy" id="364733"/>
    <lineage>
        <taxon>Eukaryota</taxon>
        <taxon>Fungi</taxon>
        <taxon>Dikarya</taxon>
        <taxon>Ascomycota</taxon>
        <taxon>Pezizomycotina</taxon>
        <taxon>Eurotiomycetes</taxon>
        <taxon>Chaetothyriomycetidae</taxon>
        <taxon>Verrucariales</taxon>
        <taxon>Verrucariaceae</taxon>
        <taxon>Endocarpon</taxon>
    </lineage>
</organism>
<evidence type="ECO:0000313" key="2">
    <source>
        <dbReference type="EMBL" id="KAF7509455.1"/>
    </source>
</evidence>
<dbReference type="EMBL" id="JAACFV010000041">
    <property type="protein sequence ID" value="KAF7509455.1"/>
    <property type="molecule type" value="Genomic_DNA"/>
</dbReference>
<feature type="region of interest" description="Disordered" evidence="1">
    <location>
        <begin position="260"/>
        <end position="325"/>
    </location>
</feature>
<keyword evidence="3" id="KW-1185">Reference proteome</keyword>